<evidence type="ECO:0000256" key="1">
    <source>
        <dbReference type="SAM" id="MobiDB-lite"/>
    </source>
</evidence>
<keyword evidence="2" id="KW-0812">Transmembrane</keyword>
<gene>
    <name evidence="3" type="ORF">PRZ48_013686</name>
</gene>
<proteinExistence type="predicted"/>
<dbReference type="EMBL" id="JAXOVC010000012">
    <property type="protein sequence ID" value="KAK4495355.1"/>
    <property type="molecule type" value="Genomic_DNA"/>
</dbReference>
<keyword evidence="2" id="KW-0472">Membrane</keyword>
<reference evidence="3 4" key="1">
    <citation type="journal article" date="2023" name="G3 (Bethesda)">
        <title>A chromosome-level genome assembly of Zasmidium syzygii isolated from banana leaves.</title>
        <authorList>
            <person name="van Westerhoven A.C."/>
            <person name="Mehrabi R."/>
            <person name="Talebi R."/>
            <person name="Steentjes M.B.F."/>
            <person name="Corcolon B."/>
            <person name="Chong P.A."/>
            <person name="Kema G.H.J."/>
            <person name="Seidl M.F."/>
        </authorList>
    </citation>
    <scope>NUCLEOTIDE SEQUENCE [LARGE SCALE GENOMIC DNA]</scope>
    <source>
        <strain evidence="3 4">P124</strain>
    </source>
</reference>
<evidence type="ECO:0000256" key="2">
    <source>
        <dbReference type="SAM" id="Phobius"/>
    </source>
</evidence>
<feature type="region of interest" description="Disordered" evidence="1">
    <location>
        <begin position="1"/>
        <end position="75"/>
    </location>
</feature>
<keyword evidence="4" id="KW-1185">Reference proteome</keyword>
<dbReference type="PANTHER" id="PTHR37848:SF1">
    <property type="entry name" value="SUN DOMAIN-CONTAINING PROTEIN"/>
    <property type="match status" value="1"/>
</dbReference>
<dbReference type="Proteomes" id="UP001305779">
    <property type="component" value="Unassembled WGS sequence"/>
</dbReference>
<feature type="transmembrane region" description="Helical" evidence="2">
    <location>
        <begin position="294"/>
        <end position="316"/>
    </location>
</feature>
<comment type="caution">
    <text evidence="3">The sequence shown here is derived from an EMBL/GenBank/DDBJ whole genome shotgun (WGS) entry which is preliminary data.</text>
</comment>
<keyword evidence="2" id="KW-1133">Transmembrane helix</keyword>
<name>A0ABR0E250_ZASCE</name>
<sequence>MATDHKKAAAAVPVTRNGGNSRYRDDPDAVSMHTTRSDYEYDDVPQLPSYDESVSGDSAQPSAAHNYDDPPPQDEYRVITQPDSAWNVRSKGVSPGKAVGSETSIRMEERLLDVRTLDEYIRNYLSLLPPKPFVRIQGWHFETRKKDNKKEQERVYDFDIVFNMQAHLPTPQRASEGFWARNIATNGDKRHRGTVFKVRAKGYKQDIEVGEEDAPDLKAWCEDFCNSKSMLKVFRFTRNVEGMDTNQIREKIDSLVRSTHYRGHIDITFPVADRHIDIYNPHWINSARISWVRWIFYLSFLWIITWPILFFMTKWWTVCDVEFRFSRFDSEGFKKYATINEETWVNERGNLIRSLVLEKFHGDGTGMPLDVDVRERMRRRSGEVPQTGNRNVDAAVNFIQGGVSAWNTLNGRSNEGGWGADC</sequence>
<evidence type="ECO:0000313" key="4">
    <source>
        <dbReference type="Proteomes" id="UP001305779"/>
    </source>
</evidence>
<accession>A0ABR0E250</accession>
<evidence type="ECO:0000313" key="3">
    <source>
        <dbReference type="EMBL" id="KAK4495355.1"/>
    </source>
</evidence>
<dbReference type="PANTHER" id="PTHR37848">
    <property type="entry name" value="EXPRESSED PROTEIN"/>
    <property type="match status" value="1"/>
</dbReference>
<protein>
    <submittedName>
        <fullName evidence="3">Uncharacterized protein</fullName>
    </submittedName>
</protein>
<organism evidence="3 4">
    <name type="scientific">Zasmidium cellare</name>
    <name type="common">Wine cellar mold</name>
    <name type="synonym">Racodium cellare</name>
    <dbReference type="NCBI Taxonomy" id="395010"/>
    <lineage>
        <taxon>Eukaryota</taxon>
        <taxon>Fungi</taxon>
        <taxon>Dikarya</taxon>
        <taxon>Ascomycota</taxon>
        <taxon>Pezizomycotina</taxon>
        <taxon>Dothideomycetes</taxon>
        <taxon>Dothideomycetidae</taxon>
        <taxon>Mycosphaerellales</taxon>
        <taxon>Mycosphaerellaceae</taxon>
        <taxon>Zasmidium</taxon>
    </lineage>
</organism>